<organism evidence="10 11">
    <name type="scientific">Rhamnella rubrinervis</name>
    <dbReference type="NCBI Taxonomy" id="2594499"/>
    <lineage>
        <taxon>Eukaryota</taxon>
        <taxon>Viridiplantae</taxon>
        <taxon>Streptophyta</taxon>
        <taxon>Embryophyta</taxon>
        <taxon>Tracheophyta</taxon>
        <taxon>Spermatophyta</taxon>
        <taxon>Magnoliopsida</taxon>
        <taxon>eudicotyledons</taxon>
        <taxon>Gunneridae</taxon>
        <taxon>Pentapetalae</taxon>
        <taxon>rosids</taxon>
        <taxon>fabids</taxon>
        <taxon>Rosales</taxon>
        <taxon>Rhamnaceae</taxon>
        <taxon>rhamnoid group</taxon>
        <taxon>Rhamneae</taxon>
        <taxon>Rhamnella</taxon>
    </lineage>
</organism>
<evidence type="ECO:0000256" key="6">
    <source>
        <dbReference type="ARBA" id="ARBA00023136"/>
    </source>
</evidence>
<dbReference type="InterPro" id="IPR002110">
    <property type="entry name" value="Ankyrin_rpt"/>
</dbReference>
<evidence type="ECO:0000313" key="11">
    <source>
        <dbReference type="Proteomes" id="UP000796880"/>
    </source>
</evidence>
<evidence type="ECO:0000256" key="4">
    <source>
        <dbReference type="ARBA" id="ARBA00022989"/>
    </source>
</evidence>
<dbReference type="PROSITE" id="PS50088">
    <property type="entry name" value="ANK_REPEAT"/>
    <property type="match status" value="1"/>
</dbReference>
<dbReference type="PANTHER" id="PTHR24186">
    <property type="entry name" value="PROTEIN PHOSPHATASE 1 REGULATORY SUBUNIT"/>
    <property type="match status" value="1"/>
</dbReference>
<keyword evidence="3" id="KW-0677">Repeat</keyword>
<evidence type="ECO:0000256" key="8">
    <source>
        <dbReference type="SAM" id="Phobius"/>
    </source>
</evidence>
<evidence type="ECO:0000313" key="10">
    <source>
        <dbReference type="EMBL" id="KAF3457888.1"/>
    </source>
</evidence>
<dbReference type="Proteomes" id="UP000796880">
    <property type="component" value="Unassembled WGS sequence"/>
</dbReference>
<dbReference type="OrthoDB" id="1164686at2759"/>
<keyword evidence="5 7" id="KW-0040">ANK repeat</keyword>
<comment type="caution">
    <text evidence="10">The sequence shown here is derived from an EMBL/GenBank/DDBJ whole genome shotgun (WGS) entry which is preliminary data.</text>
</comment>
<feature type="transmembrane region" description="Helical" evidence="8">
    <location>
        <begin position="272"/>
        <end position="296"/>
    </location>
</feature>
<keyword evidence="6 8" id="KW-0472">Membrane</keyword>
<evidence type="ECO:0000256" key="3">
    <source>
        <dbReference type="ARBA" id="ARBA00022737"/>
    </source>
</evidence>
<dbReference type="SMART" id="SM00248">
    <property type="entry name" value="ANK"/>
    <property type="match status" value="2"/>
</dbReference>
<keyword evidence="2 8" id="KW-0812">Transmembrane</keyword>
<sequence length="321" mass="35948">MIITHKEPDLYRAAVKGQIDVFMNNKGHFKCLVTPTKNTILHIYIKARSTEGTPISTRFVEEILHKCPPLFMQVNITEETPLHIAARYGHASIMKVLIKHAKSLQTEVCRDMMRMRNNKQDTALHDPLQFKHLGVAWMLAKEDDEVVYFVNDADETTVPIAVKGGPRISFHSEDCCELVNSEGISEDILHIIQTHGEQCIQNACTSSNNNENRTGITDSEVDKANKDAILVVSALIATVTVAAAFTLPGGYVSEEGQEQGAAILRKNAAFKAFIISDTIAMVCCSCAVFIHLFLALQLEERRSFSDFVKAFRLTILQWQQW</sequence>
<dbReference type="InterPro" id="IPR026961">
    <property type="entry name" value="PGG_dom"/>
</dbReference>
<evidence type="ECO:0000256" key="1">
    <source>
        <dbReference type="ARBA" id="ARBA00004141"/>
    </source>
</evidence>
<dbReference type="PANTHER" id="PTHR24186:SF38">
    <property type="entry name" value="ANKYRIN REPEAT FAMILY PROTEIN"/>
    <property type="match status" value="1"/>
</dbReference>
<evidence type="ECO:0000256" key="5">
    <source>
        <dbReference type="ARBA" id="ARBA00023043"/>
    </source>
</evidence>
<gene>
    <name evidence="10" type="ORF">FNV43_RR02548</name>
</gene>
<accession>A0A8K0HTQ8</accession>
<evidence type="ECO:0000259" key="9">
    <source>
        <dbReference type="Pfam" id="PF13962"/>
    </source>
</evidence>
<feature type="repeat" description="ANK" evidence="7">
    <location>
        <begin position="77"/>
        <end position="100"/>
    </location>
</feature>
<feature type="transmembrane region" description="Helical" evidence="8">
    <location>
        <begin position="228"/>
        <end position="252"/>
    </location>
</feature>
<dbReference type="PROSITE" id="PS50297">
    <property type="entry name" value="ANK_REP_REGION"/>
    <property type="match status" value="1"/>
</dbReference>
<evidence type="ECO:0000256" key="7">
    <source>
        <dbReference type="PROSITE-ProRule" id="PRU00023"/>
    </source>
</evidence>
<keyword evidence="11" id="KW-1185">Reference proteome</keyword>
<dbReference type="Pfam" id="PF13962">
    <property type="entry name" value="PGG"/>
    <property type="match status" value="1"/>
</dbReference>
<dbReference type="EMBL" id="VOIH02000001">
    <property type="protein sequence ID" value="KAF3457888.1"/>
    <property type="molecule type" value="Genomic_DNA"/>
</dbReference>
<evidence type="ECO:0000256" key="2">
    <source>
        <dbReference type="ARBA" id="ARBA00022692"/>
    </source>
</evidence>
<protein>
    <recommendedName>
        <fullName evidence="9">PGG domain-containing protein</fullName>
    </recommendedName>
</protein>
<dbReference type="InterPro" id="IPR036770">
    <property type="entry name" value="Ankyrin_rpt-contain_sf"/>
</dbReference>
<dbReference type="SUPFAM" id="SSF48403">
    <property type="entry name" value="Ankyrin repeat"/>
    <property type="match status" value="1"/>
</dbReference>
<keyword evidence="4 8" id="KW-1133">Transmembrane helix</keyword>
<dbReference type="AlphaFoldDB" id="A0A8K0HTQ8"/>
<feature type="domain" description="PGG" evidence="9">
    <location>
        <begin position="223"/>
        <end position="303"/>
    </location>
</feature>
<dbReference type="Gene3D" id="1.25.40.20">
    <property type="entry name" value="Ankyrin repeat-containing domain"/>
    <property type="match status" value="1"/>
</dbReference>
<proteinExistence type="predicted"/>
<reference evidence="10" key="1">
    <citation type="submission" date="2020-03" db="EMBL/GenBank/DDBJ databases">
        <title>A high-quality chromosome-level genome assembly of a woody plant with both climbing and erect habits, Rhamnella rubrinervis.</title>
        <authorList>
            <person name="Lu Z."/>
            <person name="Yang Y."/>
            <person name="Zhu X."/>
            <person name="Sun Y."/>
        </authorList>
    </citation>
    <scope>NUCLEOTIDE SEQUENCE</scope>
    <source>
        <strain evidence="10">BYM</strain>
        <tissue evidence="10">Leaf</tissue>
    </source>
</reference>
<dbReference type="Pfam" id="PF12796">
    <property type="entry name" value="Ank_2"/>
    <property type="match status" value="1"/>
</dbReference>
<comment type="subcellular location">
    <subcellularLocation>
        <location evidence="1">Membrane</location>
        <topology evidence="1">Multi-pass membrane protein</topology>
    </subcellularLocation>
</comment>
<dbReference type="GO" id="GO:0005886">
    <property type="term" value="C:plasma membrane"/>
    <property type="evidence" value="ECO:0007669"/>
    <property type="project" value="TreeGrafter"/>
</dbReference>
<name>A0A8K0HTQ8_9ROSA</name>